<name>A0A067K0K5_JATCU</name>
<accession>A0A067K0K5</accession>
<dbReference type="OrthoDB" id="845760at2759"/>
<evidence type="ECO:0000256" key="1">
    <source>
        <dbReference type="SAM" id="Coils"/>
    </source>
</evidence>
<dbReference type="STRING" id="180498.A0A067K0K5"/>
<dbReference type="PANTHER" id="PTHR34380:SF8">
    <property type="entry name" value="DNA DOUBLE-STRAND BREAK REPAIR RAD50 ATPASE"/>
    <property type="match status" value="1"/>
</dbReference>
<dbReference type="Proteomes" id="UP000027138">
    <property type="component" value="Unassembled WGS sequence"/>
</dbReference>
<evidence type="ECO:0000313" key="4">
    <source>
        <dbReference type="Proteomes" id="UP000027138"/>
    </source>
</evidence>
<dbReference type="EMBL" id="KK914993">
    <property type="protein sequence ID" value="KDP25329.1"/>
    <property type="molecule type" value="Genomic_DNA"/>
</dbReference>
<dbReference type="PANTHER" id="PTHR34380">
    <property type="entry name" value="BNAA03G12380D PROTEIN"/>
    <property type="match status" value="1"/>
</dbReference>
<evidence type="ECO:0000313" key="3">
    <source>
        <dbReference type="EMBL" id="KDP25329.1"/>
    </source>
</evidence>
<gene>
    <name evidence="3" type="ORF">JCGZ_20485</name>
</gene>
<feature type="region of interest" description="Disordered" evidence="2">
    <location>
        <begin position="271"/>
        <end position="293"/>
    </location>
</feature>
<feature type="coiled-coil region" evidence="1">
    <location>
        <begin position="43"/>
        <end position="105"/>
    </location>
</feature>
<protein>
    <submittedName>
        <fullName evidence="3">Uncharacterized protein</fullName>
    </submittedName>
</protein>
<keyword evidence="4" id="KW-1185">Reference proteome</keyword>
<dbReference type="AlphaFoldDB" id="A0A067K0K5"/>
<feature type="coiled-coil region" evidence="1">
    <location>
        <begin position="137"/>
        <end position="164"/>
    </location>
</feature>
<organism evidence="3 4">
    <name type="scientific">Jatropha curcas</name>
    <name type="common">Barbados nut</name>
    <dbReference type="NCBI Taxonomy" id="180498"/>
    <lineage>
        <taxon>Eukaryota</taxon>
        <taxon>Viridiplantae</taxon>
        <taxon>Streptophyta</taxon>
        <taxon>Embryophyta</taxon>
        <taxon>Tracheophyta</taxon>
        <taxon>Spermatophyta</taxon>
        <taxon>Magnoliopsida</taxon>
        <taxon>eudicotyledons</taxon>
        <taxon>Gunneridae</taxon>
        <taxon>Pentapetalae</taxon>
        <taxon>rosids</taxon>
        <taxon>fabids</taxon>
        <taxon>Malpighiales</taxon>
        <taxon>Euphorbiaceae</taxon>
        <taxon>Crotonoideae</taxon>
        <taxon>Jatropheae</taxon>
        <taxon>Jatropha</taxon>
    </lineage>
</organism>
<keyword evidence="1" id="KW-0175">Coiled coil</keyword>
<evidence type="ECO:0000256" key="2">
    <source>
        <dbReference type="SAM" id="MobiDB-lite"/>
    </source>
</evidence>
<reference evidence="3 4" key="1">
    <citation type="journal article" date="2014" name="PLoS ONE">
        <title>Global Analysis of Gene Expression Profiles in Physic Nut (Jatropha curcas L.) Seedlings Exposed to Salt Stress.</title>
        <authorList>
            <person name="Zhang L."/>
            <person name="Zhang C."/>
            <person name="Wu P."/>
            <person name="Chen Y."/>
            <person name="Li M."/>
            <person name="Jiang H."/>
            <person name="Wu G."/>
        </authorList>
    </citation>
    <scope>NUCLEOTIDE SEQUENCE [LARGE SCALE GENOMIC DNA]</scope>
    <source>
        <strain evidence="4">cv. GZQX0401</strain>
        <tissue evidence="3">Young leaves</tissue>
    </source>
</reference>
<proteinExistence type="predicted"/>
<sequence length="529" mass="59932">MDLCNVVNENANTLSIPELIASLKSAFQNKYLSEVEAVLTSREEKLTREIETRIKEIDLLKEKHELLEVKCGNEISEKVRAERELEECKRVCFELKESNSRLTEERNEFNDRLTGIAHDKKIIIELKRKNCELECAKLRAEAEIEVYKKRFEELEIRVVRLQKDLMLLNGVEPLGSTSARLSRKVLRYKDSGESHKSCERDNNVKIEVDAKENVHLERDNSPILRGGGLGIAGEKEIIGSEEVESGPNVGKKNEMLVKKVHEIGSDVNVNLRKNAGPGRRPTENVDKLMGTTGSGRPLPEKVIIILDSDDDFAPRDVSSLREMATPVSNVHSRQAIIENGTEKMLSVDNVQPGKAVIENGIEKVLKRKRASFQGIPIKDEEDTSSSPDSEEELDFSSIMGMLQKRHVNRSHTKWESEVQMINEFCKNGELCMEAVCALYRQQKQSSARKSFSGSSTSQTISFNKLAEKRCITLAEFLIDGNPRGKLKKSKAELMAHDPKGLDDCLRIAMEHSRRLFEIYQKQEDPLFLN</sequence>